<feature type="transmembrane region" description="Helical" evidence="1">
    <location>
        <begin position="403"/>
        <end position="427"/>
    </location>
</feature>
<protein>
    <recommendedName>
        <fullName evidence="4">Transmembrane protein</fullName>
    </recommendedName>
</protein>
<feature type="transmembrane region" description="Helical" evidence="1">
    <location>
        <begin position="364"/>
        <end position="382"/>
    </location>
</feature>
<evidence type="ECO:0008006" key="4">
    <source>
        <dbReference type="Google" id="ProtNLM"/>
    </source>
</evidence>
<feature type="transmembrane region" description="Helical" evidence="1">
    <location>
        <begin position="81"/>
        <end position="98"/>
    </location>
</feature>
<dbReference type="PANTHER" id="PTHR13018:SF83">
    <property type="entry name" value="RRM DOMAIN-CONTAINING PROTEIN"/>
    <property type="match status" value="1"/>
</dbReference>
<dbReference type="GO" id="GO:0005886">
    <property type="term" value="C:plasma membrane"/>
    <property type="evidence" value="ECO:0007669"/>
    <property type="project" value="TreeGrafter"/>
</dbReference>
<feature type="transmembrane region" description="Helical" evidence="1">
    <location>
        <begin position="447"/>
        <end position="473"/>
    </location>
</feature>
<feature type="transmembrane region" description="Helical" evidence="1">
    <location>
        <begin position="142"/>
        <end position="160"/>
    </location>
</feature>
<organism evidence="2 3">
    <name type="scientific">Paramecium sonneborni</name>
    <dbReference type="NCBI Taxonomy" id="65129"/>
    <lineage>
        <taxon>Eukaryota</taxon>
        <taxon>Sar</taxon>
        <taxon>Alveolata</taxon>
        <taxon>Ciliophora</taxon>
        <taxon>Intramacronucleata</taxon>
        <taxon>Oligohymenophorea</taxon>
        <taxon>Peniculida</taxon>
        <taxon>Parameciidae</taxon>
        <taxon>Paramecium</taxon>
    </lineage>
</organism>
<keyword evidence="1" id="KW-0472">Membrane</keyword>
<dbReference type="InterPro" id="IPR045122">
    <property type="entry name" value="Csc1-like"/>
</dbReference>
<dbReference type="PANTHER" id="PTHR13018">
    <property type="entry name" value="PROBABLE MEMBRANE PROTEIN DUF221-RELATED"/>
    <property type="match status" value="1"/>
</dbReference>
<sequence length="714" mass="85097">MEVQKDAFSQFQDYNLRSPADFEKAEKHGKSQTIYQSIIQQSERCSCCNNPIQTIPYSISCNLKVFSQHGYAFKYFNYIKLNFLLLLIGFLIFGIYNIQENLKGNQCNQHKDCKKNLNNYSSLLNRMDNDQFSRFQDIYLDLLYFIAILVQICFIGYITYYKNACLNVDNDQDIEKIIKYCSVKVSQIPRNWEREKIQEFFSQGMWEKKKIIYNILDICMIYDHEYLENQFKQKIKQQLTIIQNQSISLKEVISKTVNIYSVLQDETLLMFNGTAIITFTNQADLIKFVKYFRWVLIPNSFKLESPPRPSDVIWHNNSSFSKLEYLKLFFICFGWLPIIGIQVAKYNYLSENGNPDSSTSYQSTLLSLAISLLLYLLTQFCENSISQFFNLKDFNSNRQKKRIFMLFNETIVIQYFYLIPPIFVGVYSGSGTRQQKLWRSGGLSEDIIFIQLSNAIFPIIFSIIDVTYGLQLLKRFWFRKIKKNSDLTQIEANQLYERQLDFYKKRLSITQLVSICCYYGYIYPICYFITLLALIVIYWIEKYNMIKNGVSSKITTKFHISRYNLLAFLIFQLLSNQIFHIAFWQFDYKSITNYIYAIQYMFLSYILITKKECVIKKRIQRTYDEKMLQETLKYYDLYTKHNPIINNQMQICFNSNINQNFEELEQLIRYSRQEKFYSLLQLKLYRELVEESNSKDQARIHPGQTEIVSLRFQE</sequence>
<dbReference type="EMBL" id="CAJJDN010000042">
    <property type="protein sequence ID" value="CAD8081713.1"/>
    <property type="molecule type" value="Genomic_DNA"/>
</dbReference>
<accession>A0A8S1MXA2</accession>
<dbReference type="Proteomes" id="UP000692954">
    <property type="component" value="Unassembled WGS sequence"/>
</dbReference>
<reference evidence="2" key="1">
    <citation type="submission" date="2021-01" db="EMBL/GenBank/DDBJ databases">
        <authorList>
            <consortium name="Genoscope - CEA"/>
            <person name="William W."/>
        </authorList>
    </citation>
    <scope>NUCLEOTIDE SEQUENCE</scope>
</reference>
<name>A0A8S1MXA2_9CILI</name>
<feature type="transmembrane region" description="Helical" evidence="1">
    <location>
        <begin position="512"/>
        <end position="540"/>
    </location>
</feature>
<evidence type="ECO:0000256" key="1">
    <source>
        <dbReference type="SAM" id="Phobius"/>
    </source>
</evidence>
<evidence type="ECO:0000313" key="2">
    <source>
        <dbReference type="EMBL" id="CAD8081713.1"/>
    </source>
</evidence>
<proteinExistence type="predicted"/>
<keyword evidence="1" id="KW-1133">Transmembrane helix</keyword>
<dbReference type="OrthoDB" id="303860at2759"/>
<comment type="caution">
    <text evidence="2">The sequence shown here is derived from an EMBL/GenBank/DDBJ whole genome shotgun (WGS) entry which is preliminary data.</text>
</comment>
<feature type="transmembrane region" description="Helical" evidence="1">
    <location>
        <begin position="325"/>
        <end position="344"/>
    </location>
</feature>
<keyword evidence="3" id="KW-1185">Reference proteome</keyword>
<evidence type="ECO:0000313" key="3">
    <source>
        <dbReference type="Proteomes" id="UP000692954"/>
    </source>
</evidence>
<keyword evidence="1" id="KW-0812">Transmembrane</keyword>
<gene>
    <name evidence="2" type="ORF">PSON_ATCC_30995.1.T0420181</name>
</gene>
<feature type="transmembrane region" description="Helical" evidence="1">
    <location>
        <begin position="591"/>
        <end position="608"/>
    </location>
</feature>
<dbReference type="GO" id="GO:0005227">
    <property type="term" value="F:calcium-activated cation channel activity"/>
    <property type="evidence" value="ECO:0007669"/>
    <property type="project" value="InterPro"/>
</dbReference>
<dbReference type="AlphaFoldDB" id="A0A8S1MXA2"/>